<name>A0A1X2I8X2_9FUNG</name>
<protein>
    <recommendedName>
        <fullName evidence="1">Stress-response A/B barrel domain-containing protein</fullName>
    </recommendedName>
</protein>
<evidence type="ECO:0000313" key="2">
    <source>
        <dbReference type="EMBL" id="ORZ11828.1"/>
    </source>
</evidence>
<dbReference type="Pfam" id="PF07876">
    <property type="entry name" value="Dabb"/>
    <property type="match status" value="1"/>
</dbReference>
<dbReference type="InterPro" id="IPR013097">
    <property type="entry name" value="Dabb"/>
</dbReference>
<reference evidence="2 3" key="1">
    <citation type="submission" date="2016-07" db="EMBL/GenBank/DDBJ databases">
        <title>Pervasive Adenine N6-methylation of Active Genes in Fungi.</title>
        <authorList>
            <consortium name="DOE Joint Genome Institute"/>
            <person name="Mondo S.J."/>
            <person name="Dannebaum R.O."/>
            <person name="Kuo R.C."/>
            <person name="Labutti K."/>
            <person name="Haridas S."/>
            <person name="Kuo A."/>
            <person name="Salamov A."/>
            <person name="Ahrendt S.R."/>
            <person name="Lipzen A."/>
            <person name="Sullivan W."/>
            <person name="Andreopoulos W.B."/>
            <person name="Clum A."/>
            <person name="Lindquist E."/>
            <person name="Daum C."/>
            <person name="Ramamoorthy G.K."/>
            <person name="Gryganskyi A."/>
            <person name="Culley D."/>
            <person name="Magnuson J.K."/>
            <person name="James T.Y."/>
            <person name="O'Malley M.A."/>
            <person name="Stajich J.E."/>
            <person name="Spatafora J.W."/>
            <person name="Visel A."/>
            <person name="Grigoriev I.V."/>
        </authorList>
    </citation>
    <scope>NUCLEOTIDE SEQUENCE [LARGE SCALE GENOMIC DNA]</scope>
    <source>
        <strain evidence="2 3">NRRL 1336</strain>
    </source>
</reference>
<dbReference type="PROSITE" id="PS51502">
    <property type="entry name" value="S_R_A_B_BARREL"/>
    <property type="match status" value="1"/>
</dbReference>
<gene>
    <name evidence="2" type="ORF">BCR42DRAFT_332388</name>
</gene>
<feature type="non-terminal residue" evidence="2">
    <location>
        <position position="1"/>
    </location>
</feature>
<dbReference type="OrthoDB" id="42919at2759"/>
<feature type="domain" description="Stress-response A/B barrel" evidence="1">
    <location>
        <begin position="4"/>
        <end position="57"/>
    </location>
</feature>
<dbReference type="STRING" id="90262.A0A1X2I8X2"/>
<organism evidence="2 3">
    <name type="scientific">Absidia repens</name>
    <dbReference type="NCBI Taxonomy" id="90262"/>
    <lineage>
        <taxon>Eukaryota</taxon>
        <taxon>Fungi</taxon>
        <taxon>Fungi incertae sedis</taxon>
        <taxon>Mucoromycota</taxon>
        <taxon>Mucoromycotina</taxon>
        <taxon>Mucoromycetes</taxon>
        <taxon>Mucorales</taxon>
        <taxon>Cunninghamellaceae</taxon>
        <taxon>Absidia</taxon>
    </lineage>
</organism>
<evidence type="ECO:0000313" key="3">
    <source>
        <dbReference type="Proteomes" id="UP000193560"/>
    </source>
</evidence>
<evidence type="ECO:0000259" key="1">
    <source>
        <dbReference type="PROSITE" id="PS51502"/>
    </source>
</evidence>
<comment type="caution">
    <text evidence="2">The sequence shown here is derived from an EMBL/GenBank/DDBJ whole genome shotgun (WGS) entry which is preliminary data.</text>
</comment>
<dbReference type="Proteomes" id="UP000193560">
    <property type="component" value="Unassembled WGS sequence"/>
</dbReference>
<sequence>LSFFAFLVIAKFKPEVSEEIKQQALVDVTALKNTIPEIKSASAGKTFTDRSKGYEYR</sequence>
<dbReference type="AlphaFoldDB" id="A0A1X2I8X2"/>
<proteinExistence type="predicted"/>
<dbReference type="Gene3D" id="3.30.70.100">
    <property type="match status" value="1"/>
</dbReference>
<accession>A0A1X2I8X2</accession>
<dbReference type="EMBL" id="MCGE01000020">
    <property type="protein sequence ID" value="ORZ11828.1"/>
    <property type="molecule type" value="Genomic_DNA"/>
</dbReference>
<keyword evidence="3" id="KW-1185">Reference proteome</keyword>